<feature type="compositionally biased region" description="Polar residues" evidence="3">
    <location>
        <begin position="98"/>
        <end position="107"/>
    </location>
</feature>
<protein>
    <recommendedName>
        <fullName evidence="5">Chemokine interleukin-8-like domain-containing protein</fullName>
    </recommendedName>
</protein>
<dbReference type="OrthoDB" id="9930747at2759"/>
<feature type="signal peptide" evidence="4">
    <location>
        <begin position="1"/>
        <end position="20"/>
    </location>
</feature>
<organism evidence="6 7">
    <name type="scientific">Cavia porcellus</name>
    <name type="common">Guinea pig</name>
    <dbReference type="NCBI Taxonomy" id="10141"/>
    <lineage>
        <taxon>Eukaryota</taxon>
        <taxon>Metazoa</taxon>
        <taxon>Chordata</taxon>
        <taxon>Craniata</taxon>
        <taxon>Vertebrata</taxon>
        <taxon>Euteleostomi</taxon>
        <taxon>Mammalia</taxon>
        <taxon>Eutheria</taxon>
        <taxon>Euarchontoglires</taxon>
        <taxon>Glires</taxon>
        <taxon>Rodentia</taxon>
        <taxon>Hystricomorpha</taxon>
        <taxon>Caviidae</taxon>
        <taxon>Cavia</taxon>
    </lineage>
</organism>
<dbReference type="Pfam" id="PF00048">
    <property type="entry name" value="IL8"/>
    <property type="match status" value="1"/>
</dbReference>
<dbReference type="Proteomes" id="UP000005447">
    <property type="component" value="Unassembled WGS sequence"/>
</dbReference>
<evidence type="ECO:0000256" key="1">
    <source>
        <dbReference type="ARBA" id="ARBA00022514"/>
    </source>
</evidence>
<dbReference type="EMBL" id="AAKN02056043">
    <property type="status" value="NOT_ANNOTATED_CDS"/>
    <property type="molecule type" value="Genomic_DNA"/>
</dbReference>
<keyword evidence="7" id="KW-1185">Reference proteome</keyword>
<evidence type="ECO:0000259" key="5">
    <source>
        <dbReference type="SMART" id="SM00199"/>
    </source>
</evidence>
<evidence type="ECO:0000313" key="6">
    <source>
        <dbReference type="Ensembl" id="ENSCPOP00000006430.3"/>
    </source>
</evidence>
<dbReference type="Gene3D" id="2.40.50.40">
    <property type="match status" value="1"/>
</dbReference>
<evidence type="ECO:0000256" key="3">
    <source>
        <dbReference type="SAM" id="MobiDB-lite"/>
    </source>
</evidence>
<feature type="chain" id="PRO_5011488604" description="Chemokine interleukin-8-like domain-containing protein" evidence="4">
    <location>
        <begin position="21"/>
        <end position="145"/>
    </location>
</feature>
<feature type="domain" description="Chemokine interleukin-8-like" evidence="5">
    <location>
        <begin position="27"/>
        <end position="90"/>
    </location>
</feature>
<feature type="region of interest" description="Disordered" evidence="3">
    <location>
        <begin position="98"/>
        <end position="120"/>
    </location>
</feature>
<dbReference type="STRING" id="10141.ENSCPOP00000006430"/>
<dbReference type="InParanoid" id="H0V9E2"/>
<dbReference type="InterPro" id="IPR001811">
    <property type="entry name" value="Chemokine_IL8-like_dom"/>
</dbReference>
<dbReference type="SUPFAM" id="SSF54117">
    <property type="entry name" value="Interleukin 8-like chemokines"/>
    <property type="match status" value="1"/>
</dbReference>
<dbReference type="AlphaFoldDB" id="H0V9E2"/>
<dbReference type="GO" id="GO:0008009">
    <property type="term" value="F:chemokine activity"/>
    <property type="evidence" value="ECO:0007669"/>
    <property type="project" value="InterPro"/>
</dbReference>
<reference evidence="7" key="1">
    <citation type="journal article" date="2011" name="Nature">
        <title>A high-resolution map of human evolutionary constraint using 29 mammals.</title>
        <authorList>
            <person name="Lindblad-Toh K."/>
            <person name="Garber M."/>
            <person name="Zuk O."/>
            <person name="Lin M.F."/>
            <person name="Parker B.J."/>
            <person name="Washietl S."/>
            <person name="Kheradpour P."/>
            <person name="Ernst J."/>
            <person name="Jordan G."/>
            <person name="Mauceli E."/>
            <person name="Ward L.D."/>
            <person name="Lowe C.B."/>
            <person name="Holloway A.K."/>
            <person name="Clamp M."/>
            <person name="Gnerre S."/>
            <person name="Alfoldi J."/>
            <person name="Beal K."/>
            <person name="Chang J."/>
            <person name="Clawson H."/>
            <person name="Cuff J."/>
            <person name="Di Palma F."/>
            <person name="Fitzgerald S."/>
            <person name="Flicek P."/>
            <person name="Guttman M."/>
            <person name="Hubisz M.J."/>
            <person name="Jaffe D.B."/>
            <person name="Jungreis I."/>
            <person name="Kent W.J."/>
            <person name="Kostka D."/>
            <person name="Lara M."/>
            <person name="Martins A.L."/>
            <person name="Massingham T."/>
            <person name="Moltke I."/>
            <person name="Raney B.J."/>
            <person name="Rasmussen M.D."/>
            <person name="Robinson J."/>
            <person name="Stark A."/>
            <person name="Vilella A.J."/>
            <person name="Wen J."/>
            <person name="Xie X."/>
            <person name="Zody M.C."/>
            <person name="Baldwin J."/>
            <person name="Bloom T."/>
            <person name="Chin C.W."/>
            <person name="Heiman D."/>
            <person name="Nicol R."/>
            <person name="Nusbaum C."/>
            <person name="Young S."/>
            <person name="Wilkinson J."/>
            <person name="Worley K.C."/>
            <person name="Kovar C.L."/>
            <person name="Muzny D.M."/>
            <person name="Gibbs R.A."/>
            <person name="Cree A."/>
            <person name="Dihn H.H."/>
            <person name="Fowler G."/>
            <person name="Jhangiani S."/>
            <person name="Joshi V."/>
            <person name="Lee S."/>
            <person name="Lewis L.R."/>
            <person name="Nazareth L.V."/>
            <person name="Okwuonu G."/>
            <person name="Santibanez J."/>
            <person name="Warren W.C."/>
            <person name="Mardis E.R."/>
            <person name="Weinstock G.M."/>
            <person name="Wilson R.K."/>
            <person name="Delehaunty K."/>
            <person name="Dooling D."/>
            <person name="Fronik C."/>
            <person name="Fulton L."/>
            <person name="Fulton B."/>
            <person name="Graves T."/>
            <person name="Minx P."/>
            <person name="Sodergren E."/>
            <person name="Birney E."/>
            <person name="Margulies E.H."/>
            <person name="Herrero J."/>
            <person name="Green E.D."/>
            <person name="Haussler D."/>
            <person name="Siepel A."/>
            <person name="Goldman N."/>
            <person name="Pollard K.S."/>
            <person name="Pedersen J.S."/>
            <person name="Lander E.S."/>
            <person name="Kellis M."/>
        </authorList>
    </citation>
    <scope>NUCLEOTIDE SEQUENCE [LARGE SCALE GENOMIC DNA]</scope>
    <source>
        <strain evidence="7">2N</strain>
    </source>
</reference>
<proteinExistence type="predicted"/>
<gene>
    <name evidence="6" type="primary">Ccl25</name>
</gene>
<keyword evidence="4" id="KW-0732">Signal</keyword>
<accession>H0V9E2</accession>
<evidence type="ECO:0000313" key="7">
    <source>
        <dbReference type="Proteomes" id="UP000005447"/>
    </source>
</evidence>
<dbReference type="FunCoup" id="H0V9E2">
    <property type="interactions" value="681"/>
</dbReference>
<name>H0V9E2_CAVPO</name>
<evidence type="ECO:0000256" key="2">
    <source>
        <dbReference type="ARBA" id="ARBA00023157"/>
    </source>
</evidence>
<dbReference type="InterPro" id="IPR036048">
    <property type="entry name" value="Interleukin_8-like_sf"/>
</dbReference>
<dbReference type="GO" id="GO:0005615">
    <property type="term" value="C:extracellular space"/>
    <property type="evidence" value="ECO:0007669"/>
    <property type="project" value="UniProtKB-KW"/>
</dbReference>
<evidence type="ECO:0000256" key="4">
    <source>
        <dbReference type="SAM" id="SignalP"/>
    </source>
</evidence>
<dbReference type="SMART" id="SM00199">
    <property type="entry name" value="SCY"/>
    <property type="match status" value="1"/>
</dbReference>
<sequence>MNPWLLACLVAFFVGGWVPAMHTQGVSEDCCLAYHPPLRLSVFLHARYFRWQEVSGSCNLPAVIFHFPQPGRVVCGNPRDKVVRKAMRVLRTQMKSQQQASNVTVQGLQARRNKENSSLSKMHSIRLRHHLGNGKKNAGAVVTSK</sequence>
<dbReference type="eggNOG" id="ENOG502S8D1">
    <property type="taxonomic scope" value="Eukaryota"/>
</dbReference>
<dbReference type="GeneTree" id="ENSGT01010000222539"/>
<dbReference type="GO" id="GO:0006955">
    <property type="term" value="P:immune response"/>
    <property type="evidence" value="ECO:0007669"/>
    <property type="project" value="InterPro"/>
</dbReference>
<reference evidence="6" key="2">
    <citation type="submission" date="2025-08" db="UniProtKB">
        <authorList>
            <consortium name="Ensembl"/>
        </authorList>
    </citation>
    <scope>IDENTIFICATION</scope>
    <source>
        <strain evidence="6">2N</strain>
    </source>
</reference>
<keyword evidence="1" id="KW-0202">Cytokine</keyword>
<dbReference type="OMA" id="RAWAYRI"/>
<dbReference type="Ensembl" id="ENSCPOT00000007202.3">
    <property type="protein sequence ID" value="ENSCPOP00000006430.3"/>
    <property type="gene ID" value="ENSCPOG00000007131.4"/>
</dbReference>
<keyword evidence="2" id="KW-1015">Disulfide bond</keyword>
<dbReference type="Bgee" id="ENSCPOG00000007131">
    <property type="expression patterns" value="Expressed in testis and 1 other cell type or tissue"/>
</dbReference>
<reference evidence="6" key="3">
    <citation type="submission" date="2025-09" db="UniProtKB">
        <authorList>
            <consortium name="Ensembl"/>
        </authorList>
    </citation>
    <scope>IDENTIFICATION</scope>
    <source>
        <strain evidence="6">2N</strain>
    </source>
</reference>
<dbReference type="VEuPathDB" id="HostDB:ENSCPOG00000007131"/>
<dbReference type="HOGENOM" id="CLU_113773_0_0_1"/>
<dbReference type="KEGG" id="cpoc:100712598"/>